<protein>
    <submittedName>
        <fullName evidence="1">Uncharacterized protein</fullName>
    </submittedName>
</protein>
<dbReference type="EMBL" id="UINC01167881">
    <property type="protein sequence ID" value="SVD70622.1"/>
    <property type="molecule type" value="Genomic_DNA"/>
</dbReference>
<gene>
    <name evidence="1" type="ORF">METZ01_LOCUS423476</name>
</gene>
<proteinExistence type="predicted"/>
<feature type="non-terminal residue" evidence="1">
    <location>
        <position position="1"/>
    </location>
</feature>
<name>A0A382XHP6_9ZZZZ</name>
<feature type="non-terminal residue" evidence="1">
    <location>
        <position position="43"/>
    </location>
</feature>
<sequence>VPTVWLRLFGCNLECNGFGQEDPTDPDSYILPYQEIDLKDISV</sequence>
<dbReference type="AlphaFoldDB" id="A0A382XHP6"/>
<evidence type="ECO:0000313" key="1">
    <source>
        <dbReference type="EMBL" id="SVD70622.1"/>
    </source>
</evidence>
<organism evidence="1">
    <name type="scientific">marine metagenome</name>
    <dbReference type="NCBI Taxonomy" id="408172"/>
    <lineage>
        <taxon>unclassified sequences</taxon>
        <taxon>metagenomes</taxon>
        <taxon>ecological metagenomes</taxon>
    </lineage>
</organism>
<reference evidence="1" key="1">
    <citation type="submission" date="2018-05" db="EMBL/GenBank/DDBJ databases">
        <authorList>
            <person name="Lanie J.A."/>
            <person name="Ng W.-L."/>
            <person name="Kazmierczak K.M."/>
            <person name="Andrzejewski T.M."/>
            <person name="Davidsen T.M."/>
            <person name="Wayne K.J."/>
            <person name="Tettelin H."/>
            <person name="Glass J.I."/>
            <person name="Rusch D."/>
            <person name="Podicherti R."/>
            <person name="Tsui H.-C.T."/>
            <person name="Winkler M.E."/>
        </authorList>
    </citation>
    <scope>NUCLEOTIDE SEQUENCE</scope>
</reference>
<accession>A0A382XHP6</accession>